<keyword evidence="4" id="KW-1185">Reference proteome</keyword>
<evidence type="ECO:0000256" key="1">
    <source>
        <dbReference type="ARBA" id="ARBA00022737"/>
    </source>
</evidence>
<dbReference type="InterPro" id="IPR046848">
    <property type="entry name" value="E_motif"/>
</dbReference>
<dbReference type="PROSITE" id="PS51375">
    <property type="entry name" value="PPR"/>
    <property type="match status" value="3"/>
</dbReference>
<dbReference type="Proteomes" id="UP000236161">
    <property type="component" value="Unassembled WGS sequence"/>
</dbReference>
<name>A0A2I0AEC1_9ASPA</name>
<dbReference type="PANTHER" id="PTHR47926:SF457">
    <property type="entry name" value="PENTACOTRIPEPTIDE-REPEAT REGION OF PRORP DOMAIN-CONTAINING PROTEIN"/>
    <property type="match status" value="1"/>
</dbReference>
<dbReference type="GO" id="GO:0009451">
    <property type="term" value="P:RNA modification"/>
    <property type="evidence" value="ECO:0007669"/>
    <property type="project" value="InterPro"/>
</dbReference>
<dbReference type="InterPro" id="IPR046960">
    <property type="entry name" value="PPR_At4g14850-like_plant"/>
</dbReference>
<dbReference type="Pfam" id="PF13041">
    <property type="entry name" value="PPR_2"/>
    <property type="match status" value="1"/>
</dbReference>
<keyword evidence="3" id="KW-0378">Hydrolase</keyword>
<dbReference type="AlphaFoldDB" id="A0A2I0AEC1"/>
<evidence type="ECO:0000256" key="2">
    <source>
        <dbReference type="PROSITE-ProRule" id="PRU00708"/>
    </source>
</evidence>
<feature type="repeat" description="PPR" evidence="2">
    <location>
        <begin position="277"/>
        <end position="311"/>
    </location>
</feature>
<dbReference type="GO" id="GO:0003723">
    <property type="term" value="F:RNA binding"/>
    <property type="evidence" value="ECO:0007669"/>
    <property type="project" value="InterPro"/>
</dbReference>
<feature type="repeat" description="PPR" evidence="2">
    <location>
        <begin position="181"/>
        <end position="215"/>
    </location>
</feature>
<dbReference type="EMBL" id="KZ451988">
    <property type="protein sequence ID" value="PKA53897.1"/>
    <property type="molecule type" value="Genomic_DNA"/>
</dbReference>
<dbReference type="GO" id="GO:0016787">
    <property type="term" value="F:hydrolase activity"/>
    <property type="evidence" value="ECO:0007669"/>
    <property type="project" value="UniProtKB-KW"/>
</dbReference>
<proteinExistence type="predicted"/>
<dbReference type="PANTHER" id="PTHR47926">
    <property type="entry name" value="PENTATRICOPEPTIDE REPEAT-CONTAINING PROTEIN"/>
    <property type="match status" value="1"/>
</dbReference>
<dbReference type="SUPFAM" id="SSF48452">
    <property type="entry name" value="TPR-like"/>
    <property type="match status" value="1"/>
</dbReference>
<accession>A0A2I0AEC1</accession>
<evidence type="ECO:0000313" key="3">
    <source>
        <dbReference type="EMBL" id="PKA53897.1"/>
    </source>
</evidence>
<keyword evidence="1" id="KW-0677">Repeat</keyword>
<sequence length="609" mass="67179">MARKWSRAKEECVASLLDLCASPRQLKQVCAHVVANGQSQNNFLAAKMVRAFAEMGCVESSRVLAQSISSPNIFVWTALIRGYSLQPGLDNSQEAVLLYQRLHRIFPPVRPLSFTLSSVLKACAEAAAIEEGRQVHAHGFKDGFQLDGRLQTSLVNFYGRCGRLADARQVFDVMLTSGVDDIQAWNTLISRYAEAGSMEAARSLFDGMPAHNTHTLVAMIAGYAATGEMEHARQLVDAGLLPSEKNSVLCTAMITGYSRCGDLLAARAVFDGLGCKDVASWNAMIAAYAHAGFAGEAVGLFRQMLDNACEHRAEPNETTIATVASACAQFGSPNLARWLQTQIDRRGEELLNSHTVAALIDLHSKCGDLRRAYDLFCRWNRKDLVCYSSMIAGFGIHGCGREAIGVFEELKEANLKPDAVCFVSLLAACSHCGMVEEGRRYFELMTAEYGILPAADHYICLVDLLGRAGRVDEAYRLIAERMPPWARLHAGVWGALLSACRSFTNVEIGEEAGRRLMEMEPENAGNYVLLANIYAMERRWEEAARVRGAMRRRGMKKPPAWSLAEGEGGGERKFMTGEAYEYELETVLQLLRRELKDQGYIPGMEEAEE</sequence>
<dbReference type="InterPro" id="IPR002885">
    <property type="entry name" value="PPR_rpt"/>
</dbReference>
<organism evidence="3 4">
    <name type="scientific">Apostasia shenzhenica</name>
    <dbReference type="NCBI Taxonomy" id="1088818"/>
    <lineage>
        <taxon>Eukaryota</taxon>
        <taxon>Viridiplantae</taxon>
        <taxon>Streptophyta</taxon>
        <taxon>Embryophyta</taxon>
        <taxon>Tracheophyta</taxon>
        <taxon>Spermatophyta</taxon>
        <taxon>Magnoliopsida</taxon>
        <taxon>Liliopsida</taxon>
        <taxon>Asparagales</taxon>
        <taxon>Orchidaceae</taxon>
        <taxon>Apostasioideae</taxon>
        <taxon>Apostasia</taxon>
    </lineage>
</organism>
<dbReference type="FunFam" id="1.25.40.10:FF:000090">
    <property type="entry name" value="Pentatricopeptide repeat-containing protein, chloroplastic"/>
    <property type="match status" value="1"/>
</dbReference>
<feature type="repeat" description="PPR" evidence="2">
    <location>
        <begin position="383"/>
        <end position="417"/>
    </location>
</feature>
<evidence type="ECO:0000313" key="4">
    <source>
        <dbReference type="Proteomes" id="UP000236161"/>
    </source>
</evidence>
<protein>
    <submittedName>
        <fullName evidence="3">Pentatricopeptide repeat-containing protein</fullName>
        <ecNumber evidence="3">3.6.1.-</ecNumber>
    </submittedName>
</protein>
<dbReference type="Pfam" id="PF20431">
    <property type="entry name" value="E_motif"/>
    <property type="match status" value="1"/>
</dbReference>
<dbReference type="Gene3D" id="1.25.40.10">
    <property type="entry name" value="Tetratricopeptide repeat domain"/>
    <property type="match status" value="3"/>
</dbReference>
<dbReference type="EC" id="3.6.1.-" evidence="3"/>
<reference evidence="3 4" key="1">
    <citation type="journal article" date="2017" name="Nature">
        <title>The Apostasia genome and the evolution of orchids.</title>
        <authorList>
            <person name="Zhang G.Q."/>
            <person name="Liu K.W."/>
            <person name="Li Z."/>
            <person name="Lohaus R."/>
            <person name="Hsiao Y.Y."/>
            <person name="Niu S.C."/>
            <person name="Wang J.Y."/>
            <person name="Lin Y.C."/>
            <person name="Xu Q."/>
            <person name="Chen L.J."/>
            <person name="Yoshida K."/>
            <person name="Fujiwara S."/>
            <person name="Wang Z.W."/>
            <person name="Zhang Y.Q."/>
            <person name="Mitsuda N."/>
            <person name="Wang M."/>
            <person name="Liu G.H."/>
            <person name="Pecoraro L."/>
            <person name="Huang H.X."/>
            <person name="Xiao X.J."/>
            <person name="Lin M."/>
            <person name="Wu X.Y."/>
            <person name="Wu W.L."/>
            <person name="Chen Y.Y."/>
            <person name="Chang S.B."/>
            <person name="Sakamoto S."/>
            <person name="Ohme-Takagi M."/>
            <person name="Yagi M."/>
            <person name="Zeng S.J."/>
            <person name="Shen C.Y."/>
            <person name="Yeh C.M."/>
            <person name="Luo Y.B."/>
            <person name="Tsai W.C."/>
            <person name="Van de Peer Y."/>
            <person name="Liu Z.J."/>
        </authorList>
    </citation>
    <scope>NUCLEOTIDE SEQUENCE [LARGE SCALE GENOMIC DNA]</scope>
    <source>
        <strain evidence="4">cv. Shenzhen</strain>
        <tissue evidence="3">Stem</tissue>
    </source>
</reference>
<dbReference type="NCBIfam" id="TIGR00756">
    <property type="entry name" value="PPR"/>
    <property type="match status" value="5"/>
</dbReference>
<dbReference type="InterPro" id="IPR011990">
    <property type="entry name" value="TPR-like_helical_dom_sf"/>
</dbReference>
<dbReference type="OrthoDB" id="185373at2759"/>
<gene>
    <name evidence="3" type="primary">PCMP-E37</name>
    <name evidence="3" type="ORF">AXF42_Ash011377</name>
</gene>
<dbReference type="Pfam" id="PF01535">
    <property type="entry name" value="PPR"/>
    <property type="match status" value="6"/>
</dbReference>